<comment type="caution">
    <text evidence="6">The sequence shown here is derived from an EMBL/GenBank/DDBJ whole genome shotgun (WGS) entry which is preliminary data.</text>
</comment>
<dbReference type="SUPFAM" id="SSF56672">
    <property type="entry name" value="DNA/RNA polymerases"/>
    <property type="match status" value="1"/>
</dbReference>
<keyword evidence="2" id="KW-0175">Coiled coil</keyword>
<protein>
    <submittedName>
        <fullName evidence="6">Reverse transcriptase</fullName>
    </submittedName>
</protein>
<dbReference type="GO" id="GO:0015074">
    <property type="term" value="P:DNA integration"/>
    <property type="evidence" value="ECO:0007669"/>
    <property type="project" value="InterPro"/>
</dbReference>
<feature type="transmembrane region" description="Helical" evidence="4">
    <location>
        <begin position="15"/>
        <end position="35"/>
    </location>
</feature>
<keyword evidence="6" id="KW-0548">Nucleotidyltransferase</keyword>
<evidence type="ECO:0000259" key="5">
    <source>
        <dbReference type="PROSITE" id="PS50994"/>
    </source>
</evidence>
<dbReference type="InterPro" id="IPR001584">
    <property type="entry name" value="Integrase_cat-core"/>
</dbReference>
<organism evidence="6">
    <name type="scientific">Tanacetum cinerariifolium</name>
    <name type="common">Dalmatian daisy</name>
    <name type="synonym">Chrysanthemum cinerariifolium</name>
    <dbReference type="NCBI Taxonomy" id="118510"/>
    <lineage>
        <taxon>Eukaryota</taxon>
        <taxon>Viridiplantae</taxon>
        <taxon>Streptophyta</taxon>
        <taxon>Embryophyta</taxon>
        <taxon>Tracheophyta</taxon>
        <taxon>Spermatophyta</taxon>
        <taxon>Magnoliopsida</taxon>
        <taxon>eudicotyledons</taxon>
        <taxon>Gunneridae</taxon>
        <taxon>Pentapetalae</taxon>
        <taxon>asterids</taxon>
        <taxon>campanulids</taxon>
        <taxon>Asterales</taxon>
        <taxon>Asteraceae</taxon>
        <taxon>Asteroideae</taxon>
        <taxon>Anthemideae</taxon>
        <taxon>Anthemidinae</taxon>
        <taxon>Tanacetum</taxon>
    </lineage>
</organism>
<keyword evidence="4" id="KW-1133">Transmembrane helix</keyword>
<evidence type="ECO:0000256" key="1">
    <source>
        <dbReference type="ARBA" id="ARBA00023268"/>
    </source>
</evidence>
<dbReference type="InterPro" id="IPR036397">
    <property type="entry name" value="RNaseH_sf"/>
</dbReference>
<keyword evidence="4" id="KW-0472">Membrane</keyword>
<dbReference type="EMBL" id="BKCJ010000524">
    <property type="protein sequence ID" value="GEU33970.1"/>
    <property type="molecule type" value="Genomic_DNA"/>
</dbReference>
<evidence type="ECO:0000256" key="4">
    <source>
        <dbReference type="SAM" id="Phobius"/>
    </source>
</evidence>
<feature type="compositionally biased region" description="Basic and acidic residues" evidence="3">
    <location>
        <begin position="1537"/>
        <end position="1551"/>
    </location>
</feature>
<name>A0A6L2JB41_TANCI</name>
<dbReference type="InterPro" id="IPR043128">
    <property type="entry name" value="Rev_trsase/Diguanyl_cyclase"/>
</dbReference>
<keyword evidence="6" id="KW-0695">RNA-directed DNA polymerase</keyword>
<dbReference type="GO" id="GO:0003676">
    <property type="term" value="F:nucleic acid binding"/>
    <property type="evidence" value="ECO:0007669"/>
    <property type="project" value="InterPro"/>
</dbReference>
<feature type="region of interest" description="Disordered" evidence="3">
    <location>
        <begin position="1522"/>
        <end position="1587"/>
    </location>
</feature>
<feature type="region of interest" description="Disordered" evidence="3">
    <location>
        <begin position="1493"/>
        <end position="1512"/>
    </location>
</feature>
<feature type="domain" description="Integrase catalytic" evidence="5">
    <location>
        <begin position="1169"/>
        <end position="1306"/>
    </location>
</feature>
<dbReference type="PANTHER" id="PTHR37984:SF5">
    <property type="entry name" value="PROTEIN NYNRIN-LIKE"/>
    <property type="match status" value="1"/>
</dbReference>
<dbReference type="GO" id="GO:0003964">
    <property type="term" value="F:RNA-directed DNA polymerase activity"/>
    <property type="evidence" value="ECO:0007669"/>
    <property type="project" value="UniProtKB-KW"/>
</dbReference>
<feature type="compositionally biased region" description="Low complexity" evidence="3">
    <location>
        <begin position="231"/>
        <end position="245"/>
    </location>
</feature>
<dbReference type="Gene3D" id="3.30.420.10">
    <property type="entry name" value="Ribonuclease H-like superfamily/Ribonuclease H"/>
    <property type="match status" value="1"/>
</dbReference>
<accession>A0A6L2JB41</accession>
<dbReference type="InterPro" id="IPR012337">
    <property type="entry name" value="RNaseH-like_sf"/>
</dbReference>
<keyword evidence="6" id="KW-0808">Transferase</keyword>
<dbReference type="Gene3D" id="3.10.10.10">
    <property type="entry name" value="HIV Type 1 Reverse Transcriptase, subunit A, domain 1"/>
    <property type="match status" value="1"/>
</dbReference>
<dbReference type="InterPro" id="IPR041577">
    <property type="entry name" value="RT_RNaseH_2"/>
</dbReference>
<dbReference type="PROSITE" id="PS50994">
    <property type="entry name" value="INTEGRASE"/>
    <property type="match status" value="1"/>
</dbReference>
<proteinExistence type="predicted"/>
<feature type="region of interest" description="Disordered" evidence="3">
    <location>
        <begin position="230"/>
        <end position="257"/>
    </location>
</feature>
<evidence type="ECO:0000256" key="3">
    <source>
        <dbReference type="SAM" id="MobiDB-lite"/>
    </source>
</evidence>
<keyword evidence="4" id="KW-0812">Transmembrane</keyword>
<dbReference type="Pfam" id="PF17919">
    <property type="entry name" value="RT_RNaseH_2"/>
    <property type="match status" value="1"/>
</dbReference>
<dbReference type="Gene3D" id="3.30.70.270">
    <property type="match status" value="1"/>
</dbReference>
<evidence type="ECO:0000256" key="2">
    <source>
        <dbReference type="SAM" id="Coils"/>
    </source>
</evidence>
<evidence type="ECO:0000313" key="6">
    <source>
        <dbReference type="EMBL" id="GEU33970.1"/>
    </source>
</evidence>
<dbReference type="SUPFAM" id="SSF53098">
    <property type="entry name" value="Ribonuclease H-like"/>
    <property type="match status" value="1"/>
</dbReference>
<feature type="compositionally biased region" description="Basic and acidic residues" evidence="3">
    <location>
        <begin position="1571"/>
        <end position="1587"/>
    </location>
</feature>
<sequence>MVAVWHFLFVAVYQLYLRSGLALVAVCTIAIYRFLKTNSHSGLGNKPLPISFLGKENVVNILKSIDEGPFQMGTFRETLADGNECALHLTFHMKIRRDIWDNVKMLLEGSELTKEDRESHLYDDFEHFHQNKGETIHDYYVRFIKLINDMRNIKMTMPRMQLNSKFVNNMLLEWGRFVTAVKLNRGLKESNYDQLYAYLKQHEAHANKNKMMLERFTQHTVDPLALMSNVSPQQYSSQSSTTPPSIHVPPGRQNRGKENNAIGTGHIARNCTQPKRAQYSKYFKDKMLPMQAQENGVVLDEEQLLFIAGGQDNVVDEDVDEPPIQDLALNMDNVFQADEFDAFDYDVDEAPTAHTMFMENISSAYPVYDEAGSSCDSDILSEVHDHDNYQEHHEVYEIHDDVQPNCLIDSDAEYIGDTNMIPYDQVLPTKSQVKINIFALIQLFSKFKKTCKKRITPTGLTEKERRFEKTKECYLTEVIPFFKTLKEHFEGIQKALTKEKKEKKEIFEELEAEVDQNVVNMKYDEIERKNLLISNDNLIADYVSKEVFNIATNSQLNVSGFTKMHDAHTVVHARCLELKAKLSKLNAKIQKDDHNELVKRFSNLEVNHLNLQLKYQHHKESFRNNTSLPARDALDFDSVFVIEKIKASIQGKDNAIKKLRMQISQLKETRSETDHTLDFRALDFQITQLIEKVTVLQEQNELFRVENAKIKQHYKELNNREVRLDYLKHLKESVETLCEIIREAGIQRPLDRSLASACLYNKQSQALLEYFFKVDGVPDGGKIQLASMHMFDVALVWYQQYVKKYPDNTLWEHFEVEVVKRFGVLYDDPIVKLKNIKQTGSAQHNQGVFEALLNKVDLFEPIAKFVPGHKYSGQLHYIEVITEGDLDNYIDGDDETYEECVGDMVGVTDSLQITRNALSGLNSYQTMRVRGRVVLGIQWLATLGDIQCNFKKLIMKFNHKGSQLVLTGITNIYVYWIQANEGLIKQAELSSMALCVQLNKHTIKDKFPILMIEELIDELNGSIVFSKLDLSSGYHQIRMKEDDICKTAFRTHEGGVIGLHHLSSRCINRSLQDRGYAEEFMVETDASSKGIRAVLYQNGHPIAYWSKTLSAKHQALSTYEKEFLAVVAALDRRKGKVVVANDLELRKELVQHFHDEAISGHSGAHKPDLSAYPGLIQPLPIPERIWKEISMDFIKKLFASHGKLPESIMSGKEKVFLSNFLKALFAELKVKLKISTAYHPQTDGQTEVANRSLGCYLRCMCGEKPKEDSRVKEVDRTLQATEEAIKVLKFHLKRSQDRMRILANKHRTEQQFKLKKCHGKDHSVGVLPYLREDGLLENKPMAILERRLEKDKESLRRMELIRAKSEVNIVGLEVNTAGLKKYHKPIAPIFIRYDSDATLAKAYSLMYNAKSRHLGVRHSMIHELITNRVRTKAHVLQIIPRMCLEPAEKEDEVVNFLVEGFMDGRIHELGVVVHGARRGEPYLWGTFIMPTREEPSPTARPHGEEPSRVAHPHGEESLLAARPHGEDSQPSPSTCINREEHSPAARPHGEKPSPATRPHGENLWAMPTARLHGEELSTRSRPHGVDS</sequence>
<dbReference type="PANTHER" id="PTHR37984">
    <property type="entry name" value="PROTEIN CBG26694"/>
    <property type="match status" value="1"/>
</dbReference>
<reference evidence="6" key="1">
    <citation type="journal article" date="2019" name="Sci. Rep.">
        <title>Draft genome of Tanacetum cinerariifolium, the natural source of mosquito coil.</title>
        <authorList>
            <person name="Yamashiro T."/>
            <person name="Shiraishi A."/>
            <person name="Satake H."/>
            <person name="Nakayama K."/>
        </authorList>
    </citation>
    <scope>NUCLEOTIDE SEQUENCE</scope>
</reference>
<keyword evidence="1" id="KW-0511">Multifunctional enzyme</keyword>
<feature type="coiled-coil region" evidence="2">
    <location>
        <begin position="642"/>
        <end position="676"/>
    </location>
</feature>
<dbReference type="InterPro" id="IPR050951">
    <property type="entry name" value="Retrovirus_Pol_polyprotein"/>
</dbReference>
<gene>
    <name evidence="6" type="ORF">Tci_005948</name>
</gene>
<dbReference type="InterPro" id="IPR043502">
    <property type="entry name" value="DNA/RNA_pol_sf"/>
</dbReference>